<protein>
    <submittedName>
        <fullName evidence="1">Uncharacterized protein</fullName>
    </submittedName>
</protein>
<organism evidence="1 2">
    <name type="scientific">Pseudocercospora eumusae</name>
    <dbReference type="NCBI Taxonomy" id="321146"/>
    <lineage>
        <taxon>Eukaryota</taxon>
        <taxon>Fungi</taxon>
        <taxon>Dikarya</taxon>
        <taxon>Ascomycota</taxon>
        <taxon>Pezizomycotina</taxon>
        <taxon>Dothideomycetes</taxon>
        <taxon>Dothideomycetidae</taxon>
        <taxon>Mycosphaerellales</taxon>
        <taxon>Mycosphaerellaceae</taxon>
        <taxon>Pseudocercospora</taxon>
    </lineage>
</organism>
<accession>A0A139H9E5</accession>
<gene>
    <name evidence="1" type="ORF">AC578_6973</name>
</gene>
<proteinExistence type="predicted"/>
<dbReference type="EMBL" id="LFZN01000100">
    <property type="protein sequence ID" value="KXS99073.1"/>
    <property type="molecule type" value="Genomic_DNA"/>
</dbReference>
<comment type="caution">
    <text evidence="1">The sequence shown here is derived from an EMBL/GenBank/DDBJ whole genome shotgun (WGS) entry which is preliminary data.</text>
</comment>
<reference evidence="1 2" key="1">
    <citation type="submission" date="2015-07" db="EMBL/GenBank/DDBJ databases">
        <title>Comparative genomics of the Sigatoka disease complex on banana suggests a link between parallel evolutionary changes in Pseudocercospora fijiensis and Pseudocercospora eumusae and increased virulence on the banana host.</title>
        <authorList>
            <person name="Chang T.-C."/>
            <person name="Salvucci A."/>
            <person name="Crous P.W."/>
            <person name="Stergiopoulos I."/>
        </authorList>
    </citation>
    <scope>NUCLEOTIDE SEQUENCE [LARGE SCALE GENOMIC DNA]</scope>
    <source>
        <strain evidence="1 2">CBS 114824</strain>
    </source>
</reference>
<name>A0A139H9E5_9PEZI</name>
<evidence type="ECO:0000313" key="2">
    <source>
        <dbReference type="Proteomes" id="UP000070133"/>
    </source>
</evidence>
<dbReference type="Proteomes" id="UP000070133">
    <property type="component" value="Unassembled WGS sequence"/>
</dbReference>
<dbReference type="AlphaFoldDB" id="A0A139H9E5"/>
<dbReference type="InterPro" id="IPR038883">
    <property type="entry name" value="AN11006-like"/>
</dbReference>
<keyword evidence="2" id="KW-1185">Reference proteome</keyword>
<dbReference type="PANTHER" id="PTHR42085">
    <property type="entry name" value="F-BOX DOMAIN-CONTAINING PROTEIN"/>
    <property type="match status" value="1"/>
</dbReference>
<sequence>MAKMICILLEVLPRELRDLIYEQVLVSGTVTIQAEEKFERRGSVVHRHGFLVTGPPAFLATCKQIRAEATKIYYSRNTFAITVAPENMSMPIKWLTSIRPRHRRLLQHINIDFQLGSSNNLVPAGPAWLATYSPKWLLDKRRKDTLIFLEELSSMRHLKHDEISFGFFSAKGQKEPSHCAVNDDWVHFFLDQLQHLQHRFPKIKVCWNVRLEKSQRLMDEA</sequence>
<evidence type="ECO:0000313" key="1">
    <source>
        <dbReference type="EMBL" id="KXS99073.1"/>
    </source>
</evidence>
<dbReference type="OrthoDB" id="3794033at2759"/>
<dbReference type="PANTHER" id="PTHR42085:SF1">
    <property type="entry name" value="F-BOX DOMAIN-CONTAINING PROTEIN"/>
    <property type="match status" value="1"/>
</dbReference>